<proteinExistence type="predicted"/>
<protein>
    <submittedName>
        <fullName evidence="1">Deoxycytidyl transferase</fullName>
    </submittedName>
</protein>
<evidence type="ECO:0000313" key="1">
    <source>
        <dbReference type="EMBL" id="KAJ1937270.1"/>
    </source>
</evidence>
<comment type="caution">
    <text evidence="1">The sequence shown here is derived from an EMBL/GenBank/DDBJ whole genome shotgun (WGS) entry which is preliminary data.</text>
</comment>
<organism evidence="1 2">
    <name type="scientific">Linderina macrospora</name>
    <dbReference type="NCBI Taxonomy" id="4868"/>
    <lineage>
        <taxon>Eukaryota</taxon>
        <taxon>Fungi</taxon>
        <taxon>Fungi incertae sedis</taxon>
        <taxon>Zoopagomycota</taxon>
        <taxon>Kickxellomycotina</taxon>
        <taxon>Kickxellomycetes</taxon>
        <taxon>Kickxellales</taxon>
        <taxon>Kickxellaceae</taxon>
        <taxon>Linderina</taxon>
    </lineage>
</organism>
<name>A0ACC1J4D8_9FUNG</name>
<keyword evidence="1" id="KW-0808">Transferase</keyword>
<dbReference type="EMBL" id="JANBPW010003577">
    <property type="protein sequence ID" value="KAJ1937270.1"/>
    <property type="molecule type" value="Genomic_DNA"/>
</dbReference>
<sequence>MSKEKEFRNYKVVRPEWVVDSVRVGKQLPWHKYRLIGQGNIGASINALSDPLSQLSAQPARQGSESGNLGLLVKPTLVIDRFNEGLNRSWVRKNLASDKDFIKRYYKNSRLHHLSTWKAEMKDYVAQLRSKYRKGKGTDKKVDRGNRIIMHVDFDCFFVTASLLSHPYLKDKPVAVCHSQQQQQQPVDSDQIDEESLRAMSRLGGTSQIASCNYTARSFGVRNGMFLGPAREKCPGLMTVPYYFDTYKRISRRFYEELTRIADEIQAVSIDEALLDVTEAVHHGFGGSPERLAHHIRQIIYEQTQCVVSIGIGPNILLARVATNKAKPDGVFTIAADQFDTIDLKVRDLPGIGYTLEKDLVQHNIASVRDVRNATLAELQAICGEKTGQALYEHSRGIDNRVLESDKLRQAFGADIGWGWSAK</sequence>
<reference evidence="1" key="1">
    <citation type="submission" date="2022-07" db="EMBL/GenBank/DDBJ databases">
        <title>Phylogenomic reconstructions and comparative analyses of Kickxellomycotina fungi.</title>
        <authorList>
            <person name="Reynolds N.K."/>
            <person name="Stajich J.E."/>
            <person name="Barry K."/>
            <person name="Grigoriev I.V."/>
            <person name="Crous P."/>
            <person name="Smith M.E."/>
        </authorList>
    </citation>
    <scope>NUCLEOTIDE SEQUENCE</scope>
    <source>
        <strain evidence="1">NRRL 5244</strain>
    </source>
</reference>
<evidence type="ECO:0000313" key="2">
    <source>
        <dbReference type="Proteomes" id="UP001150603"/>
    </source>
</evidence>
<dbReference type="Proteomes" id="UP001150603">
    <property type="component" value="Unassembled WGS sequence"/>
</dbReference>
<gene>
    <name evidence="1" type="primary">REV1</name>
    <name evidence="1" type="ORF">FBU59_004802</name>
</gene>
<accession>A0ACC1J4D8</accession>
<keyword evidence="2" id="KW-1185">Reference proteome</keyword>